<dbReference type="Gene3D" id="3.40.50.300">
    <property type="entry name" value="P-loop containing nucleotide triphosphate hydrolases"/>
    <property type="match status" value="1"/>
</dbReference>
<comment type="similarity">
    <text evidence="1">Belongs to the SIMIBI class G3E GTPase family. ArgK/MeaB subfamily.</text>
</comment>
<keyword evidence="2" id="KW-0378">Hydrolase</keyword>
<dbReference type="Proteomes" id="UP000722625">
    <property type="component" value="Unassembled WGS sequence"/>
</dbReference>
<dbReference type="InterPro" id="IPR027417">
    <property type="entry name" value="P-loop_NTPase"/>
</dbReference>
<proteinExistence type="inferred from homology"/>
<dbReference type="Pfam" id="PF03308">
    <property type="entry name" value="MeaB"/>
    <property type="match status" value="1"/>
</dbReference>
<evidence type="ECO:0000313" key="2">
    <source>
        <dbReference type="EMBL" id="MBS7233306.1"/>
    </source>
</evidence>
<dbReference type="RefSeq" id="WP_213305446.1">
    <property type="nucleotide sequence ID" value="NZ_JAGYVZ010000023.1"/>
</dbReference>
<dbReference type="CDD" id="cd03114">
    <property type="entry name" value="MMAA-like"/>
    <property type="match status" value="1"/>
</dbReference>
<dbReference type="EC" id="3.6.5.-" evidence="2"/>
<dbReference type="EMBL" id="JAGYVZ010000023">
    <property type="protein sequence ID" value="MBS7233306.1"/>
    <property type="molecule type" value="Genomic_DNA"/>
</dbReference>
<dbReference type="GO" id="GO:0016787">
    <property type="term" value="F:hydrolase activity"/>
    <property type="evidence" value="ECO:0007669"/>
    <property type="project" value="UniProtKB-KW"/>
</dbReference>
<reference evidence="2 3" key="1">
    <citation type="journal article" date="2018" name="Int. J. Syst. Evol. Microbiol.">
        <title>Flavobacterium chryseum sp. nov. and Flavobacterium psychroterrae sp. nov., novel environmental bacteria isolated from Antarctica.</title>
        <authorList>
            <person name="Kralova S."/>
            <person name="Svec P."/>
            <person name="Busse H.J."/>
            <person name="Stankova E."/>
            <person name="Vaczi P."/>
            <person name="Sedlacek I."/>
        </authorList>
    </citation>
    <scope>NUCLEOTIDE SEQUENCE [LARGE SCALE GENOMIC DNA]</scope>
    <source>
        <strain evidence="2 3">CCM 8827</strain>
    </source>
</reference>
<comment type="caution">
    <text evidence="2">The sequence shown here is derived from an EMBL/GenBank/DDBJ whole genome shotgun (WGS) entry which is preliminary data.</text>
</comment>
<dbReference type="Gene3D" id="1.10.287.130">
    <property type="match status" value="1"/>
</dbReference>
<dbReference type="Gene3D" id="1.20.5.170">
    <property type="match status" value="1"/>
</dbReference>
<name>A0ABS5PGC4_9FLAO</name>
<protein>
    <submittedName>
        <fullName evidence="2">Methylmalonyl Co-A mutase-associated GTPase MeaB</fullName>
        <ecNumber evidence="2">3.6.5.-</ecNumber>
    </submittedName>
</protein>
<sequence length="373" mass="40797">MSSPKKQSGSLHEKAGISPPEITNVAAIHQIKKNRKQQPSSTELIGGILHGNRTALSRAITLVESTNPEHTAKANEVINGCLPHANKSIRIGITGVPGVGKSTFIEAFGSFLTRLGKKVAVLAVDPSSSLSHGSILGDKTRMEELVKDENAFIRPSASGDTLGGVARKTRESIILCEAAGFDTIIIETVGVGQSETAVHSMVDFFLLLKISGAGDELQGIKRGIMEMADAIVINKADGDNIKKANQAKLEFNRALHLFPPKKSNWQPKVTTCSAITGEGILEIWTTILSYFEQTNESGFFPEKRKEQNQFWMMETINEQLKLNFYNQPEIISQLEQNKKAVQNDEISPFAAAQRLLKLYFNKGTEVQSHKGTK</sequence>
<dbReference type="SUPFAM" id="SSF52540">
    <property type="entry name" value="P-loop containing nucleoside triphosphate hydrolases"/>
    <property type="match status" value="1"/>
</dbReference>
<dbReference type="InterPro" id="IPR005129">
    <property type="entry name" value="GTPase_ArgK"/>
</dbReference>
<dbReference type="NCBIfam" id="TIGR00750">
    <property type="entry name" value="lao"/>
    <property type="match status" value="1"/>
</dbReference>
<dbReference type="PANTHER" id="PTHR23408">
    <property type="entry name" value="METHYLMALONYL-COA MUTASE"/>
    <property type="match status" value="1"/>
</dbReference>
<organism evidence="2 3">
    <name type="scientific">Flavobacterium psychroterrae</name>
    <dbReference type="NCBI Taxonomy" id="2133767"/>
    <lineage>
        <taxon>Bacteria</taxon>
        <taxon>Pseudomonadati</taxon>
        <taxon>Bacteroidota</taxon>
        <taxon>Flavobacteriia</taxon>
        <taxon>Flavobacteriales</taxon>
        <taxon>Flavobacteriaceae</taxon>
        <taxon>Flavobacterium</taxon>
    </lineage>
</organism>
<keyword evidence="3" id="KW-1185">Reference proteome</keyword>
<evidence type="ECO:0000256" key="1">
    <source>
        <dbReference type="ARBA" id="ARBA00009625"/>
    </source>
</evidence>
<dbReference type="NCBIfam" id="NF006958">
    <property type="entry name" value="PRK09435.1"/>
    <property type="match status" value="1"/>
</dbReference>
<gene>
    <name evidence="2" type="primary">meaB</name>
    <name evidence="2" type="ORF">KHA90_20000</name>
</gene>
<accession>A0ABS5PGC4</accession>
<evidence type="ECO:0000313" key="3">
    <source>
        <dbReference type="Proteomes" id="UP000722625"/>
    </source>
</evidence>
<dbReference type="PANTHER" id="PTHR23408:SF3">
    <property type="entry name" value="METHYLMALONIC ACIDURIA TYPE A PROTEIN, MITOCHONDRIAL"/>
    <property type="match status" value="1"/>
</dbReference>